<keyword evidence="2" id="KW-1185">Reference proteome</keyword>
<proteinExistence type="predicted"/>
<dbReference type="AlphaFoldDB" id="A0A2T0GVT9"/>
<organism evidence="1 2">
    <name type="scientific">Actinopolyspora mortivallis</name>
    <dbReference type="NCBI Taxonomy" id="33906"/>
    <lineage>
        <taxon>Bacteria</taxon>
        <taxon>Bacillati</taxon>
        <taxon>Actinomycetota</taxon>
        <taxon>Actinomycetes</taxon>
        <taxon>Actinopolysporales</taxon>
        <taxon>Actinopolysporaceae</taxon>
        <taxon>Actinopolyspora</taxon>
    </lineage>
</organism>
<reference evidence="1 2" key="1">
    <citation type="submission" date="2018-03" db="EMBL/GenBank/DDBJ databases">
        <title>Actinopolyspora mortivallis from Sahara, screening for active biomolecules.</title>
        <authorList>
            <person name="Selama O."/>
            <person name="Wellington E.M.H."/>
            <person name="Hacene H."/>
        </authorList>
    </citation>
    <scope>NUCLEOTIDE SEQUENCE [LARGE SCALE GENOMIC DNA]</scope>
    <source>
        <strain evidence="1 2">M5A</strain>
    </source>
</reference>
<evidence type="ECO:0008006" key="3">
    <source>
        <dbReference type="Google" id="ProtNLM"/>
    </source>
</evidence>
<name>A0A2T0GVT9_ACTMO</name>
<accession>A0A2T0GVT9</accession>
<evidence type="ECO:0000313" key="2">
    <source>
        <dbReference type="Proteomes" id="UP000239352"/>
    </source>
</evidence>
<dbReference type="InParanoid" id="A0A2T0GVT9"/>
<gene>
    <name evidence="1" type="ORF">CEP50_11135</name>
</gene>
<comment type="caution">
    <text evidence="1">The sequence shown here is derived from an EMBL/GenBank/DDBJ whole genome shotgun (WGS) entry which is preliminary data.</text>
</comment>
<dbReference type="EMBL" id="PVSR01000017">
    <property type="protein sequence ID" value="PRW63231.1"/>
    <property type="molecule type" value="Genomic_DNA"/>
</dbReference>
<evidence type="ECO:0000313" key="1">
    <source>
        <dbReference type="EMBL" id="PRW63231.1"/>
    </source>
</evidence>
<dbReference type="Proteomes" id="UP000239352">
    <property type="component" value="Unassembled WGS sequence"/>
</dbReference>
<sequence>MADMHELTGNLSSTNDAMRGLITAANKGEFTITPDAGNELITIFQELEDWLKQRVYDIQEIKRDTPLGHSPAGRAISDFNKQVASGDNESLEHLITSMRNQTPQVVEAIKKAMATYQQHDEQNKQILDDTQK</sequence>
<protein>
    <recommendedName>
        <fullName evidence="3">PE domain-containing protein</fullName>
    </recommendedName>
</protein>